<keyword evidence="2" id="KW-1185">Reference proteome</keyword>
<dbReference type="Proteomes" id="UP000593564">
    <property type="component" value="Unassembled WGS sequence"/>
</dbReference>
<protein>
    <submittedName>
        <fullName evidence="1">Uncharacterized protein</fullName>
    </submittedName>
</protein>
<dbReference type="Gene3D" id="3.30.310.80">
    <property type="entry name" value="Kinase associated domain 1, KA1"/>
    <property type="match status" value="1"/>
</dbReference>
<dbReference type="CDD" id="cd12195">
    <property type="entry name" value="CIPK_C"/>
    <property type="match status" value="1"/>
</dbReference>
<organism evidence="1 2">
    <name type="scientific">Camellia sinensis</name>
    <name type="common">Tea plant</name>
    <name type="synonym">Thea sinensis</name>
    <dbReference type="NCBI Taxonomy" id="4442"/>
    <lineage>
        <taxon>Eukaryota</taxon>
        <taxon>Viridiplantae</taxon>
        <taxon>Streptophyta</taxon>
        <taxon>Embryophyta</taxon>
        <taxon>Tracheophyta</taxon>
        <taxon>Spermatophyta</taxon>
        <taxon>Magnoliopsida</taxon>
        <taxon>eudicotyledons</taxon>
        <taxon>Gunneridae</taxon>
        <taxon>Pentapetalae</taxon>
        <taxon>asterids</taxon>
        <taxon>Ericales</taxon>
        <taxon>Theaceae</taxon>
        <taxon>Camellia</taxon>
    </lineage>
</organism>
<sequence length="78" mass="9100">MQGSKEGRKGHLAINAEIFEVVPSFHMVEVRKVAGDTLEYKEFCNQGLKPSLKDIVWTWQGCEQQKQKQQQHDDEQHF</sequence>
<name>A0A7J7GRH2_CAMSI</name>
<gene>
    <name evidence="1" type="ORF">HYC85_017479</name>
</gene>
<accession>A0A7J7GRH2</accession>
<proteinExistence type="predicted"/>
<comment type="caution">
    <text evidence="1">The sequence shown here is derived from an EMBL/GenBank/DDBJ whole genome shotgun (WGS) entry which is preliminary data.</text>
</comment>
<dbReference type="AlphaFoldDB" id="A0A7J7GRH2"/>
<evidence type="ECO:0000313" key="2">
    <source>
        <dbReference type="Proteomes" id="UP000593564"/>
    </source>
</evidence>
<evidence type="ECO:0000313" key="1">
    <source>
        <dbReference type="EMBL" id="KAF5943402.1"/>
    </source>
</evidence>
<dbReference type="EMBL" id="JACBKZ010000008">
    <property type="protein sequence ID" value="KAF5943402.1"/>
    <property type="molecule type" value="Genomic_DNA"/>
</dbReference>
<reference evidence="1 2" key="2">
    <citation type="submission" date="2020-07" db="EMBL/GenBank/DDBJ databases">
        <title>Genome assembly of wild tea tree DASZ reveals pedigree and selection history of tea varieties.</title>
        <authorList>
            <person name="Zhang W."/>
        </authorList>
    </citation>
    <scope>NUCLEOTIDE SEQUENCE [LARGE SCALE GENOMIC DNA]</scope>
    <source>
        <strain evidence="2">cv. G240</strain>
        <tissue evidence="1">Leaf</tissue>
    </source>
</reference>
<reference evidence="2" key="1">
    <citation type="journal article" date="2020" name="Nat. Commun.">
        <title>Genome assembly of wild tea tree DASZ reveals pedigree and selection history of tea varieties.</title>
        <authorList>
            <person name="Zhang W."/>
            <person name="Zhang Y."/>
            <person name="Qiu H."/>
            <person name="Guo Y."/>
            <person name="Wan H."/>
            <person name="Zhang X."/>
            <person name="Scossa F."/>
            <person name="Alseekh S."/>
            <person name="Zhang Q."/>
            <person name="Wang P."/>
            <person name="Xu L."/>
            <person name="Schmidt M.H."/>
            <person name="Jia X."/>
            <person name="Li D."/>
            <person name="Zhu A."/>
            <person name="Guo F."/>
            <person name="Chen W."/>
            <person name="Ni D."/>
            <person name="Usadel B."/>
            <person name="Fernie A.R."/>
            <person name="Wen W."/>
        </authorList>
    </citation>
    <scope>NUCLEOTIDE SEQUENCE [LARGE SCALE GENOMIC DNA]</scope>
    <source>
        <strain evidence="2">cv. G240</strain>
    </source>
</reference>